<name>A0A1N6UHK1_9SPIO</name>
<evidence type="ECO:0000313" key="3">
    <source>
        <dbReference type="Proteomes" id="UP000186400"/>
    </source>
</evidence>
<organism evidence="2 3">
    <name type="scientific">Alkalispirochaeta americana</name>
    <dbReference type="NCBI Taxonomy" id="159291"/>
    <lineage>
        <taxon>Bacteria</taxon>
        <taxon>Pseudomonadati</taxon>
        <taxon>Spirochaetota</taxon>
        <taxon>Spirochaetia</taxon>
        <taxon>Spirochaetales</taxon>
        <taxon>Spirochaetaceae</taxon>
        <taxon>Alkalispirochaeta</taxon>
    </lineage>
</organism>
<dbReference type="OrthoDB" id="359943at2"/>
<evidence type="ECO:0000313" key="2">
    <source>
        <dbReference type="EMBL" id="SIQ65084.1"/>
    </source>
</evidence>
<dbReference type="STRING" id="159291.SAMN05920897_11266"/>
<accession>A0A1N6UHK1</accession>
<evidence type="ECO:0000256" key="1">
    <source>
        <dbReference type="SAM" id="SignalP"/>
    </source>
</evidence>
<proteinExistence type="predicted"/>
<sequence>MKMSVKNHLACTAYSLVALLFVAGHAPAAAETSGAPLVRDDFSAVHNWHPGAGEWTVREGRLIQEDPRDPLARADRRVPQDEPYELEFSIRYVSGGLGEQPLEEAPELHAGFGIHLGVDAPARGRRAWGSGESYLLWMNLDTREQTRLTRPEHYGLRAQLYQSTTNSVMDLARDPLLARNPELSNFLVDDFVSLDIVEALKPWGVNLTMEDLAILLEEDLRINIQVDPRSGSIGILDPTAPVRFYLQANPEILRGTYVSLRTNKMAASIPYFQVR</sequence>
<feature type="chain" id="PRO_5012862408" evidence="1">
    <location>
        <begin position="29"/>
        <end position="275"/>
    </location>
</feature>
<dbReference type="EMBL" id="FTMS01000012">
    <property type="protein sequence ID" value="SIQ65084.1"/>
    <property type="molecule type" value="Genomic_DNA"/>
</dbReference>
<keyword evidence="1" id="KW-0732">Signal</keyword>
<reference evidence="2 3" key="1">
    <citation type="submission" date="2017-01" db="EMBL/GenBank/DDBJ databases">
        <authorList>
            <person name="Mah S.A."/>
            <person name="Swanson W.J."/>
            <person name="Moy G.W."/>
            <person name="Vacquier V.D."/>
        </authorList>
    </citation>
    <scope>NUCLEOTIDE SEQUENCE [LARGE SCALE GENOMIC DNA]</scope>
    <source>
        <strain evidence="2 3">ASpG1</strain>
    </source>
</reference>
<protein>
    <submittedName>
        <fullName evidence="2">Uncharacterized protein</fullName>
    </submittedName>
</protein>
<dbReference type="AlphaFoldDB" id="A0A1N6UHK1"/>
<dbReference type="RefSeq" id="WP_143559199.1">
    <property type="nucleotide sequence ID" value="NZ_FTMS01000012.1"/>
</dbReference>
<keyword evidence="3" id="KW-1185">Reference proteome</keyword>
<gene>
    <name evidence="2" type="ORF">SAMN05920897_11266</name>
</gene>
<dbReference type="Proteomes" id="UP000186400">
    <property type="component" value="Unassembled WGS sequence"/>
</dbReference>
<feature type="signal peptide" evidence="1">
    <location>
        <begin position="1"/>
        <end position="28"/>
    </location>
</feature>